<organism evidence="1 2">
    <name type="scientific">Dallia pectoralis</name>
    <name type="common">Alaska blackfish</name>
    <dbReference type="NCBI Taxonomy" id="75939"/>
    <lineage>
        <taxon>Eukaryota</taxon>
        <taxon>Metazoa</taxon>
        <taxon>Chordata</taxon>
        <taxon>Craniata</taxon>
        <taxon>Vertebrata</taxon>
        <taxon>Euteleostomi</taxon>
        <taxon>Actinopterygii</taxon>
        <taxon>Neopterygii</taxon>
        <taxon>Teleostei</taxon>
        <taxon>Protacanthopterygii</taxon>
        <taxon>Esociformes</taxon>
        <taxon>Umbridae</taxon>
        <taxon>Dallia</taxon>
    </lineage>
</organism>
<keyword evidence="2" id="KW-1185">Reference proteome</keyword>
<evidence type="ECO:0000313" key="2">
    <source>
        <dbReference type="Proteomes" id="UP001157502"/>
    </source>
</evidence>
<evidence type="ECO:0000313" key="1">
    <source>
        <dbReference type="EMBL" id="KAJ7988759.1"/>
    </source>
</evidence>
<reference evidence="1" key="1">
    <citation type="submission" date="2021-05" db="EMBL/GenBank/DDBJ databases">
        <authorList>
            <person name="Pan Q."/>
            <person name="Jouanno E."/>
            <person name="Zahm M."/>
            <person name="Klopp C."/>
            <person name="Cabau C."/>
            <person name="Louis A."/>
            <person name="Berthelot C."/>
            <person name="Parey E."/>
            <person name="Roest Crollius H."/>
            <person name="Montfort J."/>
            <person name="Robinson-Rechavi M."/>
            <person name="Bouchez O."/>
            <person name="Lampietro C."/>
            <person name="Lopez Roques C."/>
            <person name="Donnadieu C."/>
            <person name="Postlethwait J."/>
            <person name="Bobe J."/>
            <person name="Dillon D."/>
            <person name="Chandos A."/>
            <person name="von Hippel F."/>
            <person name="Guiguen Y."/>
        </authorList>
    </citation>
    <scope>NUCLEOTIDE SEQUENCE</scope>
    <source>
        <strain evidence="1">YG-Jan2019</strain>
    </source>
</reference>
<sequence>MTFYSHSSSYNALHCSGCKDFIGVVLYSTPPHLAALRSLFLLKKDNMYCYVFNTGQLVKASTLNLNTQRTLSERLSELKRLIQEVECNLDNVSALMDDGCMDDMTTSSVQ</sequence>
<protein>
    <submittedName>
        <fullName evidence="1">Uncharacterized protein</fullName>
    </submittedName>
</protein>
<comment type="caution">
    <text evidence="1">The sequence shown here is derived from an EMBL/GenBank/DDBJ whole genome shotgun (WGS) entry which is preliminary data.</text>
</comment>
<name>A0ACC2FBP7_DALPE</name>
<dbReference type="Proteomes" id="UP001157502">
    <property type="component" value="Chromosome 30"/>
</dbReference>
<proteinExistence type="predicted"/>
<gene>
    <name evidence="1" type="ORF">DPEC_G00312550</name>
</gene>
<accession>A0ACC2FBP7</accession>
<dbReference type="EMBL" id="CM055757">
    <property type="protein sequence ID" value="KAJ7988759.1"/>
    <property type="molecule type" value="Genomic_DNA"/>
</dbReference>